<evidence type="ECO:0000256" key="6">
    <source>
        <dbReference type="SAM" id="Phobius"/>
    </source>
</evidence>
<organism evidence="7 8">
    <name type="scientific">Reinekea thalattae</name>
    <dbReference type="NCBI Taxonomy" id="2593301"/>
    <lineage>
        <taxon>Bacteria</taxon>
        <taxon>Pseudomonadati</taxon>
        <taxon>Pseudomonadota</taxon>
        <taxon>Gammaproteobacteria</taxon>
        <taxon>Oceanospirillales</taxon>
        <taxon>Saccharospirillaceae</taxon>
        <taxon>Reinekea</taxon>
    </lineage>
</organism>
<dbReference type="InterPro" id="IPR030191">
    <property type="entry name" value="CodB"/>
</dbReference>
<comment type="subcellular location">
    <subcellularLocation>
        <location evidence="1">Membrane</location>
        <topology evidence="1">Multi-pass membrane protein</topology>
    </subcellularLocation>
</comment>
<feature type="transmembrane region" description="Helical" evidence="6">
    <location>
        <begin position="305"/>
        <end position="323"/>
    </location>
</feature>
<feature type="transmembrane region" description="Helical" evidence="6">
    <location>
        <begin position="162"/>
        <end position="182"/>
    </location>
</feature>
<evidence type="ECO:0000313" key="8">
    <source>
        <dbReference type="Proteomes" id="UP000321764"/>
    </source>
</evidence>
<feature type="transmembrane region" description="Helical" evidence="6">
    <location>
        <begin position="132"/>
        <end position="150"/>
    </location>
</feature>
<dbReference type="OrthoDB" id="5487344at2"/>
<feature type="transmembrane region" description="Helical" evidence="6">
    <location>
        <begin position="52"/>
        <end position="75"/>
    </location>
</feature>
<dbReference type="Gene3D" id="1.10.4160.10">
    <property type="entry name" value="Hydantoin permease"/>
    <property type="match status" value="1"/>
</dbReference>
<sequence length="418" mass="44474">MTIQNDHPLGAVPKTERKGFWSIASVLAGFTFFTSTMWAGGSLGVAFSFSELLLIIFIGNLLLGAYASGLAYVAYQTGLNTVLLGRYSFGSQGSKLSDFILGFTQIGWYAWGTATIAIILTKLLNLPDAWQIPLMIVFGFGFCISAAIGYKAIALLSKISVPLMLIFIAISFIKGFADVGGLSELASIAPVESMTFAVAITTVFGTFVSGGTQATNWSRFSNSGKTAVIATLAAFFIGNGLMVFVGAFGALVYQQADIVDILVAQGFILIAVLMLFTNIWTTQDNTIYNFAAAGCNLLNTDKRKLITVVGAAIGTLLAIFGMYNMLIPFLVLLGTFIPPIGAIIMTDFWFRFRADADLLASTEPVKFNYAGLAAYVVGSACAYYSPWVAPIVGIVVSSAVYCALVVVLGMSDKDSKTA</sequence>
<feature type="transmembrane region" description="Helical" evidence="6">
    <location>
        <begin position="391"/>
        <end position="410"/>
    </location>
</feature>
<keyword evidence="5 6" id="KW-0472">Membrane</keyword>
<dbReference type="CDD" id="cd11484">
    <property type="entry name" value="SLC-NCS1sbd_CobB-like"/>
    <property type="match status" value="1"/>
</dbReference>
<evidence type="ECO:0000256" key="4">
    <source>
        <dbReference type="ARBA" id="ARBA00022989"/>
    </source>
</evidence>
<evidence type="ECO:0000313" key="7">
    <source>
        <dbReference type="EMBL" id="TXR53564.1"/>
    </source>
</evidence>
<feature type="transmembrane region" description="Helical" evidence="6">
    <location>
        <begin position="258"/>
        <end position="280"/>
    </location>
</feature>
<feature type="transmembrane region" description="Helical" evidence="6">
    <location>
        <begin position="329"/>
        <end position="346"/>
    </location>
</feature>
<evidence type="ECO:0000256" key="1">
    <source>
        <dbReference type="ARBA" id="ARBA00004141"/>
    </source>
</evidence>
<dbReference type="GO" id="GO:0005886">
    <property type="term" value="C:plasma membrane"/>
    <property type="evidence" value="ECO:0007669"/>
    <property type="project" value="TreeGrafter"/>
</dbReference>
<name>A0A5C8Z8B3_9GAMM</name>
<dbReference type="NCBIfam" id="NF008241">
    <property type="entry name" value="PRK11017.1"/>
    <property type="match status" value="1"/>
</dbReference>
<dbReference type="RefSeq" id="WP_147712964.1">
    <property type="nucleotide sequence ID" value="NZ_VKAD01000001.1"/>
</dbReference>
<keyword evidence="4 6" id="KW-1133">Transmembrane helix</keyword>
<dbReference type="EMBL" id="VKAD01000001">
    <property type="protein sequence ID" value="TXR53564.1"/>
    <property type="molecule type" value="Genomic_DNA"/>
</dbReference>
<feature type="transmembrane region" description="Helical" evidence="6">
    <location>
        <begin position="20"/>
        <end position="40"/>
    </location>
</feature>
<evidence type="ECO:0000256" key="2">
    <source>
        <dbReference type="ARBA" id="ARBA00008974"/>
    </source>
</evidence>
<dbReference type="Proteomes" id="UP000321764">
    <property type="component" value="Unassembled WGS sequence"/>
</dbReference>
<comment type="caution">
    <text evidence="7">The sequence shown here is derived from an EMBL/GenBank/DDBJ whole genome shotgun (WGS) entry which is preliminary data.</text>
</comment>
<feature type="transmembrane region" description="Helical" evidence="6">
    <location>
        <begin position="96"/>
        <end position="120"/>
    </location>
</feature>
<gene>
    <name evidence="7" type="primary">codB</name>
    <name evidence="7" type="ORF">FME95_03070</name>
</gene>
<dbReference type="AlphaFoldDB" id="A0A5C8Z8B3"/>
<dbReference type="PANTHER" id="PTHR30569">
    <property type="entry name" value="CYTOSINE TRANSPORTER CODB"/>
    <property type="match status" value="1"/>
</dbReference>
<reference evidence="7 8" key="1">
    <citation type="submission" date="2019-07" db="EMBL/GenBank/DDBJ databases">
        <title>Reinekea sp. strain SSH23 genome sequencing and assembly.</title>
        <authorList>
            <person name="Kim I."/>
        </authorList>
    </citation>
    <scope>NUCLEOTIDE SEQUENCE [LARGE SCALE GENOMIC DNA]</scope>
    <source>
        <strain evidence="7 8">SSH23</strain>
    </source>
</reference>
<feature type="transmembrane region" description="Helical" evidence="6">
    <location>
        <begin position="367"/>
        <end position="385"/>
    </location>
</feature>
<keyword evidence="3 6" id="KW-0812">Transmembrane</keyword>
<dbReference type="InterPro" id="IPR001248">
    <property type="entry name" value="Pur-cyt_permease"/>
</dbReference>
<comment type="similarity">
    <text evidence="2">Belongs to the purine-cytosine permease (2.A.39) family.</text>
</comment>
<feature type="transmembrane region" description="Helical" evidence="6">
    <location>
        <begin position="227"/>
        <end position="252"/>
    </location>
</feature>
<accession>A0A5C8Z8B3</accession>
<dbReference type="GO" id="GO:0015209">
    <property type="term" value="F:cytosine transmembrane transporter activity"/>
    <property type="evidence" value="ECO:0007669"/>
    <property type="project" value="InterPro"/>
</dbReference>
<dbReference type="Pfam" id="PF02133">
    <property type="entry name" value="Transp_cyt_pur"/>
    <property type="match status" value="1"/>
</dbReference>
<proteinExistence type="inferred from homology"/>
<protein>
    <submittedName>
        <fullName evidence="7">Cytosine permease</fullName>
    </submittedName>
</protein>
<keyword evidence="8" id="KW-1185">Reference proteome</keyword>
<dbReference type="PANTHER" id="PTHR30569:SF0">
    <property type="entry name" value="CYTOSINE PERMEASE"/>
    <property type="match status" value="1"/>
</dbReference>
<feature type="transmembrane region" description="Helical" evidence="6">
    <location>
        <begin position="194"/>
        <end position="215"/>
    </location>
</feature>
<evidence type="ECO:0000256" key="5">
    <source>
        <dbReference type="ARBA" id="ARBA00023136"/>
    </source>
</evidence>
<evidence type="ECO:0000256" key="3">
    <source>
        <dbReference type="ARBA" id="ARBA00022692"/>
    </source>
</evidence>